<dbReference type="InParanoid" id="K1W8V4"/>
<dbReference type="SUPFAM" id="SSF52540">
    <property type="entry name" value="P-loop containing nucleoside triphosphate hydrolases"/>
    <property type="match status" value="2"/>
</dbReference>
<dbReference type="OMA" id="SRCHVIN"/>
<keyword evidence="7" id="KW-0694">RNA-binding</keyword>
<dbReference type="SMART" id="SM00487">
    <property type="entry name" value="DEXDc"/>
    <property type="match status" value="1"/>
</dbReference>
<dbReference type="EMBL" id="AMBO01000398">
    <property type="protein sequence ID" value="EKC98058.1"/>
    <property type="molecule type" value="Genomic_DNA"/>
</dbReference>
<evidence type="ECO:0000256" key="2">
    <source>
        <dbReference type="ARBA" id="ARBA00012552"/>
    </source>
</evidence>
<dbReference type="GO" id="GO:0003723">
    <property type="term" value="F:RNA binding"/>
    <property type="evidence" value="ECO:0007669"/>
    <property type="project" value="UniProtKB-KW"/>
</dbReference>
<evidence type="ECO:0000256" key="6">
    <source>
        <dbReference type="ARBA" id="ARBA00022840"/>
    </source>
</evidence>
<dbReference type="GO" id="GO:0016787">
    <property type="term" value="F:hydrolase activity"/>
    <property type="evidence" value="ECO:0007669"/>
    <property type="project" value="UniProtKB-KW"/>
</dbReference>
<gene>
    <name evidence="13" type="ORF">A1Q2_07604</name>
</gene>
<evidence type="ECO:0000259" key="11">
    <source>
        <dbReference type="PROSITE" id="PS51192"/>
    </source>
</evidence>
<dbReference type="PANTHER" id="PTHR47959:SF21">
    <property type="entry name" value="DEAD-BOX HELICASE 56"/>
    <property type="match status" value="1"/>
</dbReference>
<evidence type="ECO:0000256" key="5">
    <source>
        <dbReference type="ARBA" id="ARBA00022806"/>
    </source>
</evidence>
<dbReference type="InterPro" id="IPR014001">
    <property type="entry name" value="Helicase_ATP-bd"/>
</dbReference>
<dbReference type="PROSITE" id="PS51194">
    <property type="entry name" value="HELICASE_CTER"/>
    <property type="match status" value="1"/>
</dbReference>
<dbReference type="Pfam" id="PF00271">
    <property type="entry name" value="Helicase_C"/>
    <property type="match status" value="2"/>
</dbReference>
<dbReference type="InterPro" id="IPR011545">
    <property type="entry name" value="DEAD/DEAH_box_helicase_dom"/>
</dbReference>
<evidence type="ECO:0000256" key="8">
    <source>
        <dbReference type="ARBA" id="ARBA00038041"/>
    </source>
</evidence>
<feature type="domain" description="Helicase C-terminal" evidence="12">
    <location>
        <begin position="276"/>
        <end position="499"/>
    </location>
</feature>
<keyword evidence="4" id="KW-0378">Hydrolase</keyword>
<evidence type="ECO:0000313" key="13">
    <source>
        <dbReference type="EMBL" id="EKC98058.1"/>
    </source>
</evidence>
<dbReference type="FunCoup" id="K1W8V4">
    <property type="interactions" value="461"/>
</dbReference>
<dbReference type="Pfam" id="PF00270">
    <property type="entry name" value="DEAD"/>
    <property type="match status" value="1"/>
</dbReference>
<dbReference type="HOGENOM" id="CLU_003041_17_1_1"/>
<dbReference type="CDD" id="cd17961">
    <property type="entry name" value="DEADc_DDX56"/>
    <property type="match status" value="1"/>
</dbReference>
<dbReference type="AlphaFoldDB" id="K1W8V4"/>
<dbReference type="CDD" id="cd18787">
    <property type="entry name" value="SF2_C_DEAD"/>
    <property type="match status" value="1"/>
</dbReference>
<evidence type="ECO:0000256" key="1">
    <source>
        <dbReference type="ARBA" id="ARBA00003706"/>
    </source>
</evidence>
<evidence type="ECO:0000256" key="10">
    <source>
        <dbReference type="SAM" id="MobiDB-lite"/>
    </source>
</evidence>
<dbReference type="GO" id="GO:0005524">
    <property type="term" value="F:ATP binding"/>
    <property type="evidence" value="ECO:0007669"/>
    <property type="project" value="UniProtKB-KW"/>
</dbReference>
<dbReference type="InterPro" id="IPR027417">
    <property type="entry name" value="P-loop_NTPase"/>
</dbReference>
<reference evidence="13 14" key="1">
    <citation type="journal article" date="2012" name="Eukaryot. Cell">
        <title>Genome sequence of the Trichosporon asahii environmental strain CBS 8904.</title>
        <authorList>
            <person name="Yang R.Y."/>
            <person name="Li H.T."/>
            <person name="Zhu H."/>
            <person name="Zhou G.P."/>
            <person name="Wang M."/>
            <person name="Wang L."/>
        </authorList>
    </citation>
    <scope>NUCLEOTIDE SEQUENCE [LARGE SCALE GENOMIC DNA]</scope>
    <source>
        <strain evidence="13 14">CBS 8904</strain>
    </source>
</reference>
<evidence type="ECO:0000313" key="14">
    <source>
        <dbReference type="Proteomes" id="UP000006757"/>
    </source>
</evidence>
<name>K1W8V4_TRIAC</name>
<keyword evidence="14" id="KW-1185">Reference proteome</keyword>
<accession>K1W8V4</accession>
<keyword evidence="6" id="KW-0067">ATP-binding</keyword>
<feature type="compositionally biased region" description="Basic residues" evidence="10">
    <location>
        <begin position="614"/>
        <end position="624"/>
    </location>
</feature>
<dbReference type="PANTHER" id="PTHR47959">
    <property type="entry name" value="ATP-DEPENDENT RNA HELICASE RHLE-RELATED"/>
    <property type="match status" value="1"/>
</dbReference>
<comment type="caution">
    <text evidence="13">The sequence shown here is derived from an EMBL/GenBank/DDBJ whole genome shotgun (WGS) entry which is preliminary data.</text>
</comment>
<dbReference type="InterPro" id="IPR050079">
    <property type="entry name" value="DEAD_box_RNA_helicase"/>
</dbReference>
<dbReference type="STRING" id="1220162.K1W8V4"/>
<evidence type="ECO:0000256" key="3">
    <source>
        <dbReference type="ARBA" id="ARBA00022741"/>
    </source>
</evidence>
<dbReference type="GO" id="GO:0003724">
    <property type="term" value="F:RNA helicase activity"/>
    <property type="evidence" value="ECO:0007669"/>
    <property type="project" value="UniProtKB-EC"/>
</dbReference>
<evidence type="ECO:0000256" key="7">
    <source>
        <dbReference type="ARBA" id="ARBA00022884"/>
    </source>
</evidence>
<dbReference type="OrthoDB" id="1191041at2759"/>
<dbReference type="SMART" id="SM00490">
    <property type="entry name" value="HELICc"/>
    <property type="match status" value="1"/>
</dbReference>
<dbReference type="GO" id="GO:0005829">
    <property type="term" value="C:cytosol"/>
    <property type="evidence" value="ECO:0007669"/>
    <property type="project" value="TreeGrafter"/>
</dbReference>
<feature type="compositionally biased region" description="Basic and acidic residues" evidence="10">
    <location>
        <begin position="635"/>
        <end position="644"/>
    </location>
</feature>
<keyword evidence="5 13" id="KW-0347">Helicase</keyword>
<sequence length="644" mass="70072">MAPNVSDALLDSELTFASPPFSTLLDARILRALADLKFANPTLVQAKAIPLLLEGKDVLARARTGSGKTAAYVVPAVQRVLELKGATSPAESDYQVTRAVILVPTRELAMQVTNFVKSISTYCEGLVSVVNVASGATNVQKAQNKCGHLRCLPSELQPSQLNPQVQALTSRILLNDNPDIVVATPTKLLALLQSKSIDLAHLAFLAIDEADLLLSYGHKDDLTRIMDPAMGFVPKLGVQGCLMSATLSEDVEGVKGLVLRNPAILTLSEPATASSLLTQHFTFSSERDKFLLLFVLLKLKLIKGKSIIFVNDIERGYRVRLFLEQFGIKCCVVNSELPLASRYHVVEEFNRGVYQVVIATDEASLGDEEPEDEEEESEAEEDAEEEQEEKNAEAGPSKRRASSPAPGAPGKKKKRNAGSMARGIDFTSASSVINFDLPTTTTAYLHRVGRTARAGHSGLALSFVVPKDQWGKDKSVSIKTAERDEQVFDRIKSKVKAEGGGDIKEWDWGGRRGEIEGFRYRMEDALRAVTSKRVSDARREEVRRELLNSEKLKQHFAANPLDLAYLRHDAPLHPGRTSSHLKHVPGYLMPKIAALPSGSGDVTDGQHIGFAKRGGGRGRGRGGRGRGGARGGKGRKVDPLKFKS</sequence>
<evidence type="ECO:0000259" key="12">
    <source>
        <dbReference type="PROSITE" id="PS51194"/>
    </source>
</evidence>
<organism evidence="13 14">
    <name type="scientific">Trichosporon asahii var. asahii (strain CBS 8904)</name>
    <name type="common">Yeast</name>
    <dbReference type="NCBI Taxonomy" id="1220162"/>
    <lineage>
        <taxon>Eukaryota</taxon>
        <taxon>Fungi</taxon>
        <taxon>Dikarya</taxon>
        <taxon>Basidiomycota</taxon>
        <taxon>Agaricomycotina</taxon>
        <taxon>Tremellomycetes</taxon>
        <taxon>Trichosporonales</taxon>
        <taxon>Trichosporonaceae</taxon>
        <taxon>Trichosporon</taxon>
    </lineage>
</organism>
<keyword evidence="3" id="KW-0547">Nucleotide-binding</keyword>
<comment type="function">
    <text evidence="1">ATP-binding RNA helicase involved in the biogenesis of 60S ribosomal subunits and is required for the normal formation of 25S and 5.8S rRNAs.</text>
</comment>
<comment type="similarity">
    <text evidence="8">Belongs to the DEAD box helicase family. DDX56/DBP9 subfamily.</text>
</comment>
<feature type="region of interest" description="Disordered" evidence="10">
    <location>
        <begin position="598"/>
        <end position="644"/>
    </location>
</feature>
<dbReference type="PROSITE" id="PS51192">
    <property type="entry name" value="HELICASE_ATP_BIND_1"/>
    <property type="match status" value="1"/>
</dbReference>
<evidence type="ECO:0000256" key="9">
    <source>
        <dbReference type="ARBA" id="ARBA00047984"/>
    </source>
</evidence>
<feature type="region of interest" description="Disordered" evidence="10">
    <location>
        <begin position="364"/>
        <end position="419"/>
    </location>
</feature>
<dbReference type="InterPro" id="IPR001650">
    <property type="entry name" value="Helicase_C-like"/>
</dbReference>
<dbReference type="Gene3D" id="3.40.50.300">
    <property type="entry name" value="P-loop containing nucleotide triphosphate hydrolases"/>
    <property type="match status" value="2"/>
</dbReference>
<evidence type="ECO:0000256" key="4">
    <source>
        <dbReference type="ARBA" id="ARBA00022801"/>
    </source>
</evidence>
<dbReference type="EC" id="3.6.4.13" evidence="2"/>
<proteinExistence type="inferred from homology"/>
<dbReference type="Proteomes" id="UP000006757">
    <property type="component" value="Unassembled WGS sequence"/>
</dbReference>
<comment type="catalytic activity">
    <reaction evidence="9">
        <text>ATP + H2O = ADP + phosphate + H(+)</text>
        <dbReference type="Rhea" id="RHEA:13065"/>
        <dbReference type="ChEBI" id="CHEBI:15377"/>
        <dbReference type="ChEBI" id="CHEBI:15378"/>
        <dbReference type="ChEBI" id="CHEBI:30616"/>
        <dbReference type="ChEBI" id="CHEBI:43474"/>
        <dbReference type="ChEBI" id="CHEBI:456216"/>
        <dbReference type="EC" id="3.6.4.13"/>
    </reaction>
</comment>
<feature type="compositionally biased region" description="Acidic residues" evidence="10">
    <location>
        <begin position="364"/>
        <end position="388"/>
    </location>
</feature>
<dbReference type="eggNOG" id="KOG0346">
    <property type="taxonomic scope" value="Eukaryota"/>
</dbReference>
<protein>
    <recommendedName>
        <fullName evidence="2">RNA helicase</fullName>
        <ecNumber evidence="2">3.6.4.13</ecNumber>
    </recommendedName>
</protein>
<feature type="domain" description="Helicase ATP-binding" evidence="11">
    <location>
        <begin position="49"/>
        <end position="265"/>
    </location>
</feature>